<feature type="repeat" description="ANK" evidence="1">
    <location>
        <begin position="268"/>
        <end position="300"/>
    </location>
</feature>
<feature type="repeat" description="ANK" evidence="1">
    <location>
        <begin position="334"/>
        <end position="366"/>
    </location>
</feature>
<sequence length="1297" mass="144060">MTVDSKTEELFSLLESGKLRRSTLFGKHDRSAVKNADGENILMVAVRTGQIDIVQDIVGEFDLEDTDADGWTSLLDAAYLGSEKIVKILLEAGASVDYPDGLGWSPLMWAVYKNHYACAVLLIQHKAHVNLIDEEDSLTPLIVAAGRGYVTLVELLINAGAEVNACDKFGSTALIWAARKGYKSIVQLLLNAGAELDATGMYGATALILATRGNFIDVVELLLTREPNVNVTDQNGFSSLTIAAREGYVEIVSMLVQLGAYVNAVDRFGNPILAGAVRSGKVEIVKMLLDKYVDVNARDSENRTALHLAIDKSFIDIAVLLLERKPNLEIKNKDGDTPLLRAVKNRNAGLCQLLVNSGAKISATDNAGDNALHVALRARSRKITQVLLLNPSDSRLLYRPNKLGQTPYAIDQENPQPIIPLIYGPLDAEVQVDAVFGYDVYSNVLADIVCEPNLTLPLTIGLYAKWGSGKSVLLAKMKNSMRSFSRSWLDALQLSWSWSLIFTMAVVITMLTLIGITLVAVFQNFNFIVISSVCGVTVFVILILLYALLYYGSEIKGWNKYVSITHRIAKFLAYMQLLSDVTLQHAASIRDRDLLSCPVSFLFADYHRLSSVGGEQALAKIVATLFEAAENHFGSLPVRLFCALKISFARGKKPKARRICGVPVTFLLSLFVFSFNSAFVFLALWLYDGMVLPSSYIFGSLSFFAIVAVLIVYPLHLIIIYGFVNMPRRRVNAAARKISKLRFEGFMQKLQHEVHLLADMIRSLDYFTNSQTRMVVVVDGLDNCEQERMVQTLDALELLFSTRSNRPFVVTIAVDPHIIISAVNHSMHSALAGTELTGHDYLKNIINMPFYLHNSAIRQLQTNLRNKRESLDDWKERFKRQDTFHGSYVSLRESTDGKASKKMTAILGTRGLSHSLLADDYFSNMNPRSMKRIVNALTLTGRLMRAFEIEFSWVALGYWVSLIEQWPSRMCWLIDHALDISQDSYSLIQLYNDLKQQIPKKNPLIDLDRNPDNFEMFLEQASVTSPEPLTVGHVRQCRMGTALLSKPIESHCALSNSSRSLLSGPAGHLFKDRTIWQTIKFPLVEMKLSNVVNLVKKLDIPVERMGVIVEKMRAANLSGLVLSACDLLEVQQVLKLSLGDWTLIKLLIETLRNWQPIATSNPVELSNSATELDGDHRWILESFSGMDVAEPEGDILPSSSVPSVHFEDEAASEGDSTESMCGSQENLLDSQLVSEGREELMEKIHVDSVHSDPSCTGTQSRPVSAVILDVSDNQETLKKISTAERASIRSVFDTICP</sequence>
<dbReference type="InterPro" id="IPR052771">
    <property type="entry name" value="Neurotrophin_sig_adaptor"/>
</dbReference>
<keyword evidence="1" id="KW-0040">ANK repeat</keyword>
<dbReference type="InterPro" id="IPR011646">
    <property type="entry name" value="KAP_P-loop"/>
</dbReference>
<evidence type="ECO:0000313" key="6">
    <source>
        <dbReference type="Proteomes" id="UP000276776"/>
    </source>
</evidence>
<feature type="repeat" description="ANK" evidence="1">
    <location>
        <begin position="136"/>
        <end position="168"/>
    </location>
</feature>
<dbReference type="InterPro" id="IPR057092">
    <property type="entry name" value="SAM_KIDINS220"/>
</dbReference>
<dbReference type="PANTHER" id="PTHR24116:SF0">
    <property type="entry name" value="KINASE D-INTERACTING SUBSTRATE OF 220 KDA"/>
    <property type="match status" value="1"/>
</dbReference>
<feature type="repeat" description="ANK" evidence="1">
    <location>
        <begin position="169"/>
        <end position="201"/>
    </location>
</feature>
<dbReference type="Pfam" id="PF23307">
    <property type="entry name" value="SAM_KIDINS220"/>
    <property type="match status" value="1"/>
</dbReference>
<gene>
    <name evidence="5" type="ORF">TCLT_LOCUS1228</name>
</gene>
<evidence type="ECO:0000313" key="7">
    <source>
        <dbReference type="WBParaSite" id="TCLT_0000122701-mRNA-1"/>
    </source>
</evidence>
<feature type="repeat" description="ANK" evidence="1">
    <location>
        <begin position="69"/>
        <end position="101"/>
    </location>
</feature>
<evidence type="ECO:0000313" key="5">
    <source>
        <dbReference type="EMBL" id="VDM96553.1"/>
    </source>
</evidence>
<organism evidence="7">
    <name type="scientific">Thelazia callipaeda</name>
    <name type="common">Oriental eyeworm</name>
    <name type="synonym">Parasitic nematode</name>
    <dbReference type="NCBI Taxonomy" id="103827"/>
    <lineage>
        <taxon>Eukaryota</taxon>
        <taxon>Metazoa</taxon>
        <taxon>Ecdysozoa</taxon>
        <taxon>Nematoda</taxon>
        <taxon>Chromadorea</taxon>
        <taxon>Rhabditida</taxon>
        <taxon>Spirurina</taxon>
        <taxon>Spiruromorpha</taxon>
        <taxon>Thelazioidea</taxon>
        <taxon>Thelaziidae</taxon>
        <taxon>Thelazia</taxon>
    </lineage>
</organism>
<dbReference type="SMART" id="SM00248">
    <property type="entry name" value="ANK"/>
    <property type="match status" value="11"/>
</dbReference>
<reference evidence="5 6" key="2">
    <citation type="submission" date="2018-11" db="EMBL/GenBank/DDBJ databases">
        <authorList>
            <consortium name="Pathogen Informatics"/>
        </authorList>
    </citation>
    <scope>NUCLEOTIDE SEQUENCE [LARGE SCALE GENOMIC DNA]</scope>
</reference>
<feature type="transmembrane region" description="Helical" evidence="2">
    <location>
        <begin position="659"/>
        <end position="685"/>
    </location>
</feature>
<reference evidence="7" key="1">
    <citation type="submission" date="2016-04" db="UniProtKB">
        <authorList>
            <consortium name="WormBaseParasite"/>
        </authorList>
    </citation>
    <scope>IDENTIFICATION</scope>
</reference>
<evidence type="ECO:0000259" key="4">
    <source>
        <dbReference type="Pfam" id="PF23307"/>
    </source>
</evidence>
<evidence type="ECO:0000256" key="2">
    <source>
        <dbReference type="SAM" id="Phobius"/>
    </source>
</evidence>
<dbReference type="GO" id="GO:0030165">
    <property type="term" value="F:PDZ domain binding"/>
    <property type="evidence" value="ECO:0007669"/>
    <property type="project" value="TreeGrafter"/>
</dbReference>
<feature type="transmembrane region" description="Helical" evidence="2">
    <location>
        <begin position="528"/>
        <end position="551"/>
    </location>
</feature>
<proteinExistence type="predicted"/>
<keyword evidence="2" id="KW-1133">Transmembrane helix</keyword>
<feature type="repeat" description="ANK" evidence="1">
    <location>
        <begin position="235"/>
        <end position="267"/>
    </location>
</feature>
<dbReference type="InterPro" id="IPR002110">
    <property type="entry name" value="Ankyrin_rpt"/>
</dbReference>
<evidence type="ECO:0000256" key="1">
    <source>
        <dbReference type="PROSITE-ProRule" id="PRU00023"/>
    </source>
</evidence>
<dbReference type="OrthoDB" id="6084525at2759"/>
<feature type="repeat" description="ANK" evidence="1">
    <location>
        <begin position="202"/>
        <end position="234"/>
    </location>
</feature>
<name>A0A158RAY9_THECL</name>
<protein>
    <submittedName>
        <fullName evidence="7">ANK_REP_REGION domain-containing protein</fullName>
    </submittedName>
</protein>
<keyword evidence="2" id="KW-0472">Membrane</keyword>
<dbReference type="Pfam" id="PF07693">
    <property type="entry name" value="KAP_NTPase"/>
    <property type="match status" value="1"/>
</dbReference>
<feature type="domain" description="Kinase D-interacting substrate of 220 kDa-like SAM" evidence="4">
    <location>
        <begin position="1082"/>
        <end position="1155"/>
    </location>
</feature>
<dbReference type="Gene3D" id="1.25.40.20">
    <property type="entry name" value="Ankyrin repeat-containing domain"/>
    <property type="match status" value="4"/>
</dbReference>
<dbReference type="SUPFAM" id="SSF48403">
    <property type="entry name" value="Ankyrin repeat"/>
    <property type="match status" value="1"/>
</dbReference>
<feature type="repeat" description="ANK" evidence="1">
    <location>
        <begin position="102"/>
        <end position="134"/>
    </location>
</feature>
<dbReference type="STRING" id="103827.A0A158RAY9"/>
<dbReference type="EMBL" id="UYYF01000140">
    <property type="protein sequence ID" value="VDM96553.1"/>
    <property type="molecule type" value="Genomic_DNA"/>
</dbReference>
<dbReference type="PROSITE" id="PS50088">
    <property type="entry name" value="ANK_REPEAT"/>
    <property type="match status" value="9"/>
</dbReference>
<dbReference type="OMA" id="INHNMHS"/>
<dbReference type="GO" id="GO:0019887">
    <property type="term" value="F:protein kinase regulator activity"/>
    <property type="evidence" value="ECO:0007669"/>
    <property type="project" value="TreeGrafter"/>
</dbReference>
<keyword evidence="2" id="KW-0812">Transmembrane</keyword>
<dbReference type="WBParaSite" id="TCLT_0000122701-mRNA-1">
    <property type="protein sequence ID" value="TCLT_0000122701-mRNA-1"/>
    <property type="gene ID" value="TCLT_0000122701"/>
</dbReference>
<dbReference type="Pfam" id="PF00023">
    <property type="entry name" value="Ank"/>
    <property type="match status" value="1"/>
</dbReference>
<dbReference type="Pfam" id="PF12796">
    <property type="entry name" value="Ank_2"/>
    <property type="match status" value="4"/>
</dbReference>
<dbReference type="InterPro" id="IPR036770">
    <property type="entry name" value="Ankyrin_rpt-contain_sf"/>
</dbReference>
<keyword evidence="6" id="KW-1185">Reference proteome</keyword>
<feature type="transmembrane region" description="Helical" evidence="2">
    <location>
        <begin position="496"/>
        <end position="522"/>
    </location>
</feature>
<evidence type="ECO:0000259" key="3">
    <source>
        <dbReference type="Pfam" id="PF07693"/>
    </source>
</evidence>
<feature type="domain" description="KAP NTPase" evidence="3">
    <location>
        <begin position="438"/>
        <end position="944"/>
    </location>
</feature>
<feature type="repeat" description="ANK" evidence="1">
    <location>
        <begin position="301"/>
        <end position="333"/>
    </location>
</feature>
<feature type="transmembrane region" description="Helical" evidence="2">
    <location>
        <begin position="697"/>
        <end position="724"/>
    </location>
</feature>
<dbReference type="Proteomes" id="UP000276776">
    <property type="component" value="Unassembled WGS sequence"/>
</dbReference>
<dbReference type="PANTHER" id="PTHR24116">
    <property type="entry name" value="KINASE D-INTERACTING SUBSTRATE OF 220 KDA"/>
    <property type="match status" value="1"/>
</dbReference>
<dbReference type="PROSITE" id="PS50297">
    <property type="entry name" value="ANK_REP_REGION"/>
    <property type="match status" value="7"/>
</dbReference>
<accession>A0A158RAY9</accession>